<evidence type="ECO:0008006" key="3">
    <source>
        <dbReference type="Google" id="ProtNLM"/>
    </source>
</evidence>
<dbReference type="PATRIC" id="fig|220754.4.peg.286"/>
<evidence type="ECO:0000313" key="1">
    <source>
        <dbReference type="EMBL" id="KIL52952.1"/>
    </source>
</evidence>
<dbReference type="EMBL" id="JXRR01000001">
    <property type="protein sequence ID" value="KIL52952.1"/>
    <property type="molecule type" value="Genomic_DNA"/>
</dbReference>
<protein>
    <recommendedName>
        <fullName evidence="3">Peptide ABC transporter permease</fullName>
    </recommendedName>
</protein>
<proteinExistence type="predicted"/>
<dbReference type="AlphaFoldDB" id="A0A0C2VVM2"/>
<comment type="caution">
    <text evidence="1">The sequence shown here is derived from an EMBL/GenBank/DDBJ whole genome shotgun (WGS) entry which is preliminary data.</text>
</comment>
<organism evidence="1 2">
    <name type="scientific">Jeotgalibacillus campisalis</name>
    <dbReference type="NCBI Taxonomy" id="220754"/>
    <lineage>
        <taxon>Bacteria</taxon>
        <taxon>Bacillati</taxon>
        <taxon>Bacillota</taxon>
        <taxon>Bacilli</taxon>
        <taxon>Bacillales</taxon>
        <taxon>Caryophanaceae</taxon>
        <taxon>Jeotgalibacillus</taxon>
    </lineage>
</organism>
<accession>A0A0C2VVM2</accession>
<name>A0A0C2VVM2_9BACL</name>
<gene>
    <name evidence="1" type="ORF">KR50_02810</name>
</gene>
<dbReference type="Proteomes" id="UP000031972">
    <property type="component" value="Unassembled WGS sequence"/>
</dbReference>
<keyword evidence="2" id="KW-1185">Reference proteome</keyword>
<sequence>MIQMEMEQVCAEIRKKVIETNWSRLWPGFKPVAYCIYNQEKVYLFNHPAFQNLDGQAVVFDWEEQFVGDTLILYKDYPTAIVRWDQNTFVNDLYQVLVHEIFHGYQTIIDEKWFPDELTGVCYPLLVENIDLRMKERKLLNEAYKEKNPVKKMQCLQAFRFFRTRREAILKQDIEYEYLMESVEGPAYYVKFQAANHMDDTSAEKCLQFYRQMLLDPQKTNLHLRKSCCISGLFICLLMDQLDEKWKDIFVDSDLTLYEFFSLYIDSPLQVNAKERRASEEACQAYEYVYQQKNKKIQEFSNSSGYKLTIEGDMRATFFDPINMVNVGNKLLHRYFVKLQINQKDYLINQPALIYYSDNILHFNRLQLNLTQKPVLMNGFISIEGIGSIPGSYKEDGRSLHLTVG</sequence>
<reference evidence="1 2" key="1">
    <citation type="submission" date="2015-01" db="EMBL/GenBank/DDBJ databases">
        <title>Jeotgalibacillus campisalis genome sequencing.</title>
        <authorList>
            <person name="Goh K.M."/>
            <person name="Chan K.-G."/>
            <person name="Yaakop A.S."/>
            <person name="Ee R."/>
            <person name="Gan H.M."/>
            <person name="Chan C.S."/>
        </authorList>
    </citation>
    <scope>NUCLEOTIDE SEQUENCE [LARGE SCALE GENOMIC DNA]</scope>
    <source>
        <strain evidence="1 2">SF-57</strain>
    </source>
</reference>
<evidence type="ECO:0000313" key="2">
    <source>
        <dbReference type="Proteomes" id="UP000031972"/>
    </source>
</evidence>